<keyword evidence="2" id="KW-1185">Reference proteome</keyword>
<comment type="caution">
    <text evidence="1">The sequence shown here is derived from an EMBL/GenBank/DDBJ whole genome shotgun (WGS) entry which is preliminary data.</text>
</comment>
<sequence>MRLGDGVIPNPVGSITEAQRIANSNGYTGNVARRPDLGTQREYATVVESNKINFGLPFTTDDLSKAIRASLVKCGLED</sequence>
<dbReference type="Proteomes" id="UP001303046">
    <property type="component" value="Unassembled WGS sequence"/>
</dbReference>
<reference evidence="1 2" key="1">
    <citation type="submission" date="2023-08" db="EMBL/GenBank/DDBJ databases">
        <title>A Necator americanus chromosomal reference genome.</title>
        <authorList>
            <person name="Ilik V."/>
            <person name="Petrzelkova K.J."/>
            <person name="Pardy F."/>
            <person name="Fuh T."/>
            <person name="Niatou-Singa F.S."/>
            <person name="Gouil Q."/>
            <person name="Baker L."/>
            <person name="Ritchie M.E."/>
            <person name="Jex A.R."/>
            <person name="Gazzola D."/>
            <person name="Li H."/>
            <person name="Toshio Fujiwara R."/>
            <person name="Zhan B."/>
            <person name="Aroian R.V."/>
            <person name="Pafco B."/>
            <person name="Schwarz E.M."/>
        </authorList>
    </citation>
    <scope>NUCLEOTIDE SEQUENCE [LARGE SCALE GENOMIC DNA]</scope>
    <source>
        <strain evidence="1 2">Aroian</strain>
        <tissue evidence="1">Whole animal</tissue>
    </source>
</reference>
<evidence type="ECO:0000313" key="2">
    <source>
        <dbReference type="Proteomes" id="UP001303046"/>
    </source>
</evidence>
<organism evidence="1 2">
    <name type="scientific">Necator americanus</name>
    <name type="common">Human hookworm</name>
    <dbReference type="NCBI Taxonomy" id="51031"/>
    <lineage>
        <taxon>Eukaryota</taxon>
        <taxon>Metazoa</taxon>
        <taxon>Ecdysozoa</taxon>
        <taxon>Nematoda</taxon>
        <taxon>Chromadorea</taxon>
        <taxon>Rhabditida</taxon>
        <taxon>Rhabditina</taxon>
        <taxon>Rhabditomorpha</taxon>
        <taxon>Strongyloidea</taxon>
        <taxon>Ancylostomatidae</taxon>
        <taxon>Bunostominae</taxon>
        <taxon>Necator</taxon>
    </lineage>
</organism>
<evidence type="ECO:0000313" key="1">
    <source>
        <dbReference type="EMBL" id="KAK6748418.1"/>
    </source>
</evidence>
<protein>
    <submittedName>
        <fullName evidence="1">Uncharacterized protein</fullName>
    </submittedName>
</protein>
<name>A0ABR1DED7_NECAM</name>
<gene>
    <name evidence="1" type="primary">Necator_chrIV.g14488</name>
    <name evidence="1" type="ORF">RB195_001194</name>
</gene>
<proteinExistence type="predicted"/>
<accession>A0ABR1DED7</accession>
<dbReference type="EMBL" id="JAVFWL010000004">
    <property type="protein sequence ID" value="KAK6748418.1"/>
    <property type="molecule type" value="Genomic_DNA"/>
</dbReference>